<accession>A0ABZ2NKH2</accession>
<evidence type="ECO:0000313" key="5">
    <source>
        <dbReference type="EMBL" id="WXB97889.1"/>
    </source>
</evidence>
<gene>
    <name evidence="5" type="ORF">WCV65_05275</name>
</gene>
<name>A0ABZ2NKH2_9BACI</name>
<evidence type="ECO:0000259" key="4">
    <source>
        <dbReference type="PROSITE" id="PS50987"/>
    </source>
</evidence>
<proteinExistence type="predicted"/>
<organism evidence="5 6">
    <name type="scientific">Metabacillus sediminis</name>
    <dbReference type="NCBI Taxonomy" id="3117746"/>
    <lineage>
        <taxon>Bacteria</taxon>
        <taxon>Bacillati</taxon>
        <taxon>Bacillota</taxon>
        <taxon>Bacilli</taxon>
        <taxon>Bacillales</taxon>
        <taxon>Bacillaceae</taxon>
        <taxon>Metabacillus</taxon>
    </lineage>
</organism>
<dbReference type="SMART" id="SM00418">
    <property type="entry name" value="HTH_ARSR"/>
    <property type="match status" value="1"/>
</dbReference>
<reference evidence="5 6" key="1">
    <citation type="submission" date="2024-02" db="EMBL/GenBank/DDBJ databases">
        <title>Seven novel Bacillus-like species.</title>
        <authorList>
            <person name="Liu G."/>
        </authorList>
    </citation>
    <scope>NUCLEOTIDE SEQUENCE [LARGE SCALE GENOMIC DNA]</scope>
    <source>
        <strain evidence="5 6">FJAT-52054</strain>
    </source>
</reference>
<protein>
    <submittedName>
        <fullName evidence="5">Helix-turn-helix domain-containing protein</fullName>
    </submittedName>
</protein>
<evidence type="ECO:0000256" key="3">
    <source>
        <dbReference type="ARBA" id="ARBA00023163"/>
    </source>
</evidence>
<keyword evidence="1" id="KW-0805">Transcription regulation</keyword>
<dbReference type="PANTHER" id="PTHR33154">
    <property type="entry name" value="TRANSCRIPTIONAL REGULATOR, ARSR FAMILY"/>
    <property type="match status" value="1"/>
</dbReference>
<dbReference type="InterPro" id="IPR036388">
    <property type="entry name" value="WH-like_DNA-bd_sf"/>
</dbReference>
<keyword evidence="3" id="KW-0804">Transcription</keyword>
<dbReference type="PROSITE" id="PS50987">
    <property type="entry name" value="HTH_ARSR_2"/>
    <property type="match status" value="1"/>
</dbReference>
<dbReference type="CDD" id="cd00090">
    <property type="entry name" value="HTH_ARSR"/>
    <property type="match status" value="1"/>
</dbReference>
<evidence type="ECO:0000313" key="6">
    <source>
        <dbReference type="Proteomes" id="UP001377337"/>
    </source>
</evidence>
<dbReference type="InterPro" id="IPR036390">
    <property type="entry name" value="WH_DNA-bd_sf"/>
</dbReference>
<evidence type="ECO:0000256" key="2">
    <source>
        <dbReference type="ARBA" id="ARBA00023125"/>
    </source>
</evidence>
<dbReference type="SUPFAM" id="SSF46785">
    <property type="entry name" value="Winged helix' DNA-binding domain"/>
    <property type="match status" value="1"/>
</dbReference>
<dbReference type="EMBL" id="CP147407">
    <property type="protein sequence ID" value="WXB97889.1"/>
    <property type="molecule type" value="Genomic_DNA"/>
</dbReference>
<dbReference type="RefSeq" id="WP_338780613.1">
    <property type="nucleotide sequence ID" value="NZ_CP147407.1"/>
</dbReference>
<dbReference type="InterPro" id="IPR051081">
    <property type="entry name" value="HTH_MetalResp_TranReg"/>
</dbReference>
<dbReference type="InterPro" id="IPR011991">
    <property type="entry name" value="ArsR-like_HTH"/>
</dbReference>
<dbReference type="InterPro" id="IPR001845">
    <property type="entry name" value="HTH_ArsR_DNA-bd_dom"/>
</dbReference>
<keyword evidence="6" id="KW-1185">Reference proteome</keyword>
<dbReference type="Pfam" id="PF12840">
    <property type="entry name" value="HTH_20"/>
    <property type="match status" value="1"/>
</dbReference>
<feature type="domain" description="HTH arsR-type" evidence="4">
    <location>
        <begin position="2"/>
        <end position="96"/>
    </location>
</feature>
<keyword evidence="2" id="KW-0238">DNA-binding</keyword>
<evidence type="ECO:0000256" key="1">
    <source>
        <dbReference type="ARBA" id="ARBA00023015"/>
    </source>
</evidence>
<dbReference type="Proteomes" id="UP001377337">
    <property type="component" value="Chromosome"/>
</dbReference>
<sequence length="109" mass="12461">MKNEKNGNELLQLLEALSNPYRLKIIEALSGERQYVSQLARVLGISRPLLYLHLKKLEEAELIKGAEERGQDGKIMKYFEVIPFRFELNDRMIADAAGTVTLKNKEKGD</sequence>
<dbReference type="PANTHER" id="PTHR33154:SF33">
    <property type="entry name" value="TRANSCRIPTIONAL REPRESSOR SDPR"/>
    <property type="match status" value="1"/>
</dbReference>
<dbReference type="Gene3D" id="1.10.10.10">
    <property type="entry name" value="Winged helix-like DNA-binding domain superfamily/Winged helix DNA-binding domain"/>
    <property type="match status" value="1"/>
</dbReference>